<comment type="caution">
    <text evidence="2">The sequence shown here is derived from an EMBL/GenBank/DDBJ whole genome shotgun (WGS) entry which is preliminary data.</text>
</comment>
<dbReference type="Proteomes" id="UP000708148">
    <property type="component" value="Unassembled WGS sequence"/>
</dbReference>
<dbReference type="AlphaFoldDB" id="A0A8S1J4V6"/>
<dbReference type="EMBL" id="CAJHUC010001723">
    <property type="protein sequence ID" value="CAD7702142.1"/>
    <property type="molecule type" value="Genomic_DNA"/>
</dbReference>
<feature type="compositionally biased region" description="Basic residues" evidence="1">
    <location>
        <begin position="88"/>
        <end position="99"/>
    </location>
</feature>
<proteinExistence type="predicted"/>
<keyword evidence="3" id="KW-1185">Reference proteome</keyword>
<evidence type="ECO:0008006" key="4">
    <source>
        <dbReference type="Google" id="ProtNLM"/>
    </source>
</evidence>
<evidence type="ECO:0000313" key="3">
    <source>
        <dbReference type="Proteomes" id="UP000708148"/>
    </source>
</evidence>
<organism evidence="2 3">
    <name type="scientific">Ostreobium quekettii</name>
    <dbReference type="NCBI Taxonomy" id="121088"/>
    <lineage>
        <taxon>Eukaryota</taxon>
        <taxon>Viridiplantae</taxon>
        <taxon>Chlorophyta</taxon>
        <taxon>core chlorophytes</taxon>
        <taxon>Ulvophyceae</taxon>
        <taxon>TCBD clade</taxon>
        <taxon>Bryopsidales</taxon>
        <taxon>Ostreobineae</taxon>
        <taxon>Ostreobiaceae</taxon>
        <taxon>Ostreobium</taxon>
    </lineage>
</organism>
<accession>A0A8S1J4V6</accession>
<protein>
    <recommendedName>
        <fullName evidence="4">C2 domain-containing protein</fullName>
    </recommendedName>
</protein>
<name>A0A8S1J4V6_9CHLO</name>
<sequence length="106" mass="12096">MTRDPKWRDTIKLKFKAGELVDLINYRVMFRIVSHASRGATMCQTMGRGVLAFDQIAKHRSTTFTFSVDLEYNGLPAGTLSGDAKVKEKMRKSRRRAHRSSGVLEY</sequence>
<evidence type="ECO:0000313" key="2">
    <source>
        <dbReference type="EMBL" id="CAD7702142.1"/>
    </source>
</evidence>
<feature type="region of interest" description="Disordered" evidence="1">
    <location>
        <begin position="86"/>
        <end position="106"/>
    </location>
</feature>
<evidence type="ECO:0000256" key="1">
    <source>
        <dbReference type="SAM" id="MobiDB-lite"/>
    </source>
</evidence>
<gene>
    <name evidence="2" type="ORF">OSTQU699_LOCUS7499</name>
</gene>
<reference evidence="2" key="1">
    <citation type="submission" date="2020-12" db="EMBL/GenBank/DDBJ databases">
        <authorList>
            <person name="Iha C."/>
        </authorList>
    </citation>
    <scope>NUCLEOTIDE SEQUENCE</scope>
</reference>